<sequence length="248" mass="27266">MYSKSKKSLSAIPLLSLLLLSLDASATQVVDGCYATHQQVNISAREQNRLAIDGRRIGTVVPSQKGVISYVKDEQAGALYFTLASDTPNSGTVTLFVSDEQNPAATCKLILVPRPIAGEEIIIKPPAESRTSAAGRKGGDGRALAYQRHAKDMILQMADEESRDLEPIPVNQEIPLWKEARLVMLSKYLDGDLVGEKYRLTNVSDTDMLLMEQELYRKGVVAVVIENHTLPSKGQTLIFIVRGRKDNE</sequence>
<accession>A0AAW4QAG3</accession>
<feature type="chain" id="PRO_5043811869" evidence="1">
    <location>
        <begin position="27"/>
        <end position="248"/>
    </location>
</feature>
<evidence type="ECO:0000259" key="2">
    <source>
        <dbReference type="Pfam" id="PF06586"/>
    </source>
</evidence>
<organism evidence="3 4">
    <name type="scientific">Ralstonia pickettii</name>
    <name type="common">Burkholderia pickettii</name>
    <dbReference type="NCBI Taxonomy" id="329"/>
    <lineage>
        <taxon>Bacteria</taxon>
        <taxon>Pseudomonadati</taxon>
        <taxon>Pseudomonadota</taxon>
        <taxon>Betaproteobacteria</taxon>
        <taxon>Burkholderiales</taxon>
        <taxon>Burkholderiaceae</taxon>
        <taxon>Ralstonia</taxon>
    </lineage>
</organism>
<feature type="signal peptide" evidence="1">
    <location>
        <begin position="1"/>
        <end position="26"/>
    </location>
</feature>
<dbReference type="AlphaFoldDB" id="A0AAW4QAG3"/>
<feature type="domain" description="TraK N-terminal" evidence="2">
    <location>
        <begin position="38"/>
        <end position="127"/>
    </location>
</feature>
<evidence type="ECO:0000313" key="4">
    <source>
        <dbReference type="Proteomes" id="UP001199322"/>
    </source>
</evidence>
<dbReference type="InterPro" id="IPR010563">
    <property type="entry name" value="TraK_N"/>
</dbReference>
<reference evidence="3" key="1">
    <citation type="submission" date="2018-06" db="EMBL/GenBank/DDBJ databases">
        <authorList>
            <person name="O'Rourke A."/>
        </authorList>
    </citation>
    <scope>NUCLEOTIDE SEQUENCE</scope>
    <source>
        <strain evidence="3">132550021-3</strain>
    </source>
</reference>
<evidence type="ECO:0000256" key="1">
    <source>
        <dbReference type="SAM" id="SignalP"/>
    </source>
</evidence>
<dbReference type="RefSeq" id="WP_028229040.1">
    <property type="nucleotide sequence ID" value="NZ_QGAQ01000026.1"/>
</dbReference>
<dbReference type="EMBL" id="QGBI01000029">
    <property type="protein sequence ID" value="MBX3892768.1"/>
    <property type="molecule type" value="Genomic_DNA"/>
</dbReference>
<proteinExistence type="predicted"/>
<dbReference type="Pfam" id="PF06586">
    <property type="entry name" value="TraK_N"/>
    <property type="match status" value="1"/>
</dbReference>
<comment type="caution">
    <text evidence="3">The sequence shown here is derived from an EMBL/GenBank/DDBJ whole genome shotgun (WGS) entry which is preliminary data.</text>
</comment>
<dbReference type="Proteomes" id="UP001199322">
    <property type="component" value="Unassembled WGS sequence"/>
</dbReference>
<protein>
    <submittedName>
        <fullName evidence="3">Type-F conjugative transfer system secretin TraK</fullName>
    </submittedName>
</protein>
<keyword evidence="1" id="KW-0732">Signal</keyword>
<name>A0AAW4QAG3_RALPI</name>
<evidence type="ECO:0000313" key="3">
    <source>
        <dbReference type="EMBL" id="MBX3892768.1"/>
    </source>
</evidence>
<gene>
    <name evidence="3" type="ORF">DEE74_23150</name>
</gene>